<keyword evidence="3" id="KW-1185">Reference proteome</keyword>
<comment type="caution">
    <text evidence="2">The sequence shown here is derived from an EMBL/GenBank/DDBJ whole genome shotgun (WGS) entry which is preliminary data.</text>
</comment>
<organism evidence="2 3">
    <name type="scientific">Pseudonocardia eucalypti</name>
    <dbReference type="NCBI Taxonomy" id="648755"/>
    <lineage>
        <taxon>Bacteria</taxon>
        <taxon>Bacillati</taxon>
        <taxon>Actinomycetota</taxon>
        <taxon>Actinomycetes</taxon>
        <taxon>Pseudonocardiales</taxon>
        <taxon>Pseudonocardiaceae</taxon>
        <taxon>Pseudonocardia</taxon>
    </lineage>
</organism>
<feature type="compositionally biased region" description="Basic and acidic residues" evidence="1">
    <location>
        <begin position="29"/>
        <end position="38"/>
    </location>
</feature>
<evidence type="ECO:0000313" key="2">
    <source>
        <dbReference type="EMBL" id="GAA5151285.1"/>
    </source>
</evidence>
<proteinExistence type="predicted"/>
<accession>A0ABP9PSA7</accession>
<reference evidence="3" key="1">
    <citation type="journal article" date="2019" name="Int. J. Syst. Evol. Microbiol.">
        <title>The Global Catalogue of Microorganisms (GCM) 10K type strain sequencing project: providing services to taxonomists for standard genome sequencing and annotation.</title>
        <authorList>
            <consortium name="The Broad Institute Genomics Platform"/>
            <consortium name="The Broad Institute Genome Sequencing Center for Infectious Disease"/>
            <person name="Wu L."/>
            <person name="Ma J."/>
        </authorList>
    </citation>
    <scope>NUCLEOTIDE SEQUENCE [LARGE SCALE GENOMIC DNA]</scope>
    <source>
        <strain evidence="3">JCM 18303</strain>
    </source>
</reference>
<feature type="region of interest" description="Disordered" evidence="1">
    <location>
        <begin position="1"/>
        <end position="111"/>
    </location>
</feature>
<feature type="compositionally biased region" description="Basic and acidic residues" evidence="1">
    <location>
        <begin position="95"/>
        <end position="111"/>
    </location>
</feature>
<evidence type="ECO:0000313" key="3">
    <source>
        <dbReference type="Proteomes" id="UP001428817"/>
    </source>
</evidence>
<sequence length="111" mass="12045">MADADEPDHADGGPDGPGSDRTGPDEPDSDRFGPDQPDRVCAAPDEPDGDRSGLDQPGRVRAEVERRRRLAEVFGDVLPESTSDDVDAGQAAPDRSGDERWYTENRPPHHN</sequence>
<name>A0ABP9PSA7_9PSEU</name>
<dbReference type="EMBL" id="BAABJP010000007">
    <property type="protein sequence ID" value="GAA5151285.1"/>
    <property type="molecule type" value="Genomic_DNA"/>
</dbReference>
<evidence type="ECO:0000256" key="1">
    <source>
        <dbReference type="SAM" id="MobiDB-lite"/>
    </source>
</evidence>
<dbReference type="RefSeq" id="WP_185064741.1">
    <property type="nucleotide sequence ID" value="NZ_BAABJP010000007.1"/>
</dbReference>
<gene>
    <name evidence="2" type="ORF">GCM10023321_18070</name>
</gene>
<dbReference type="Proteomes" id="UP001428817">
    <property type="component" value="Unassembled WGS sequence"/>
</dbReference>
<protein>
    <submittedName>
        <fullName evidence="2">Uncharacterized protein</fullName>
    </submittedName>
</protein>
<feature type="compositionally biased region" description="Basic and acidic residues" evidence="1">
    <location>
        <begin position="49"/>
        <end position="66"/>
    </location>
</feature>